<dbReference type="Pfam" id="PF00270">
    <property type="entry name" value="DEAD"/>
    <property type="match status" value="1"/>
</dbReference>
<keyword evidence="9" id="KW-0539">Nucleus</keyword>
<evidence type="ECO:0000259" key="14">
    <source>
        <dbReference type="PROSITE" id="PS51192"/>
    </source>
</evidence>
<dbReference type="Proteomes" id="UP000582659">
    <property type="component" value="Unassembled WGS sequence"/>
</dbReference>
<dbReference type="GO" id="GO:0045944">
    <property type="term" value="P:positive regulation of transcription by RNA polymerase II"/>
    <property type="evidence" value="ECO:0007669"/>
    <property type="project" value="TreeGrafter"/>
</dbReference>
<accession>A0A1I7SR07</accession>
<evidence type="ECO:0000313" key="18">
    <source>
        <dbReference type="Proteomes" id="UP000659654"/>
    </source>
</evidence>
<dbReference type="Proteomes" id="UP000659654">
    <property type="component" value="Unassembled WGS sequence"/>
</dbReference>
<evidence type="ECO:0000256" key="9">
    <source>
        <dbReference type="ARBA" id="ARBA00023242"/>
    </source>
</evidence>
<dbReference type="InterPro" id="IPR044445">
    <property type="entry name" value="DHX9_DSRM_1"/>
</dbReference>
<keyword evidence="4" id="KW-0547">Nucleotide-binding</keyword>
<dbReference type="PROSITE" id="PS50137">
    <property type="entry name" value="DS_RBD"/>
    <property type="match status" value="2"/>
</dbReference>
<dbReference type="EMBL" id="CAJFCV020000003">
    <property type="protein sequence ID" value="CAG9110662.1"/>
    <property type="molecule type" value="Genomic_DNA"/>
</dbReference>
<feature type="domain" description="DRBM" evidence="13">
    <location>
        <begin position="157"/>
        <end position="230"/>
    </location>
</feature>
<comment type="subcellular location">
    <subcellularLocation>
        <location evidence="1">Nucleus</location>
    </subcellularLocation>
</comment>
<dbReference type="InterPro" id="IPR044446">
    <property type="entry name" value="DHX9_DSRM_2"/>
</dbReference>
<dbReference type="Pfam" id="PF00271">
    <property type="entry name" value="Helicase_C"/>
    <property type="match status" value="1"/>
</dbReference>
<keyword evidence="5" id="KW-0378">Hydrolase</keyword>
<dbReference type="Pfam" id="PF00035">
    <property type="entry name" value="dsrm"/>
    <property type="match status" value="2"/>
</dbReference>
<dbReference type="SUPFAM" id="SSF54768">
    <property type="entry name" value="dsRNA-binding domain-like"/>
    <property type="match status" value="2"/>
</dbReference>
<dbReference type="InterPro" id="IPR007502">
    <property type="entry name" value="Helicase-assoc_dom"/>
</dbReference>
<dbReference type="GO" id="GO:0003724">
    <property type="term" value="F:RNA helicase activity"/>
    <property type="evidence" value="ECO:0007669"/>
    <property type="project" value="UniProtKB-EC"/>
</dbReference>
<feature type="region of interest" description="Disordered" evidence="12">
    <location>
        <begin position="570"/>
        <end position="610"/>
    </location>
</feature>
<keyword evidence="18" id="KW-1185">Reference proteome</keyword>
<dbReference type="PROSITE" id="PS51192">
    <property type="entry name" value="HELICASE_ATP_BIND_1"/>
    <property type="match status" value="1"/>
</dbReference>
<dbReference type="OrthoDB" id="5600252at2759"/>
<dbReference type="GO" id="GO:0003725">
    <property type="term" value="F:double-stranded RNA binding"/>
    <property type="evidence" value="ECO:0007669"/>
    <property type="project" value="InterPro"/>
</dbReference>
<feature type="region of interest" description="Disordered" evidence="12">
    <location>
        <begin position="1244"/>
        <end position="1304"/>
    </location>
</feature>
<dbReference type="Pfam" id="PF04408">
    <property type="entry name" value="WHD_HA2"/>
    <property type="match status" value="1"/>
</dbReference>
<dbReference type="CDD" id="cd19854">
    <property type="entry name" value="DSRM_DHX9_rpt1"/>
    <property type="match status" value="1"/>
</dbReference>
<dbReference type="GO" id="GO:0005524">
    <property type="term" value="F:ATP binding"/>
    <property type="evidence" value="ECO:0007669"/>
    <property type="project" value="UniProtKB-KW"/>
</dbReference>
<dbReference type="FunFam" id="3.40.50.300:FF:000526">
    <property type="entry name" value="DExH-box ATP-dependent RNA helicase DExH3"/>
    <property type="match status" value="1"/>
</dbReference>
<dbReference type="InterPro" id="IPR027417">
    <property type="entry name" value="P-loop_NTPase"/>
</dbReference>
<dbReference type="GO" id="GO:1990904">
    <property type="term" value="C:ribonucleoprotein complex"/>
    <property type="evidence" value="ECO:0007669"/>
    <property type="project" value="TreeGrafter"/>
</dbReference>
<dbReference type="PANTHER" id="PTHR18934:SF119">
    <property type="entry name" value="ATP-DEPENDENT RNA HELICASE A"/>
    <property type="match status" value="1"/>
</dbReference>
<feature type="domain" description="DRBM" evidence="13">
    <location>
        <begin position="2"/>
        <end position="67"/>
    </location>
</feature>
<feature type="compositionally biased region" description="Gly residues" evidence="12">
    <location>
        <begin position="1203"/>
        <end position="1218"/>
    </location>
</feature>
<dbReference type="InterPro" id="IPR011545">
    <property type="entry name" value="DEAD/DEAH_box_helicase_dom"/>
</dbReference>
<dbReference type="PROSITE" id="PS51194">
    <property type="entry name" value="HELICASE_CTER"/>
    <property type="match status" value="1"/>
</dbReference>
<keyword evidence="8 11" id="KW-0694">RNA-binding</keyword>
<dbReference type="FunFam" id="3.30.160.20:FF:000028">
    <property type="entry name" value="ATP-dependent RNA helicase A"/>
    <property type="match status" value="1"/>
</dbReference>
<dbReference type="PROSITE" id="PS00690">
    <property type="entry name" value="DEAH_ATP_HELICASE"/>
    <property type="match status" value="1"/>
</dbReference>
<evidence type="ECO:0000256" key="3">
    <source>
        <dbReference type="ARBA" id="ARBA00012552"/>
    </source>
</evidence>
<evidence type="ECO:0000256" key="11">
    <source>
        <dbReference type="PROSITE-ProRule" id="PRU00266"/>
    </source>
</evidence>
<dbReference type="SMR" id="A0A1I7SR07"/>
<dbReference type="InterPro" id="IPR002464">
    <property type="entry name" value="DNA/RNA_helicase_DEAH_CS"/>
</dbReference>
<evidence type="ECO:0000259" key="13">
    <source>
        <dbReference type="PROSITE" id="PS50137"/>
    </source>
</evidence>
<evidence type="ECO:0000256" key="5">
    <source>
        <dbReference type="ARBA" id="ARBA00022801"/>
    </source>
</evidence>
<feature type="compositionally biased region" description="Acidic residues" evidence="12">
    <location>
        <begin position="587"/>
        <end position="597"/>
    </location>
</feature>
<evidence type="ECO:0000256" key="4">
    <source>
        <dbReference type="ARBA" id="ARBA00022741"/>
    </source>
</evidence>
<keyword evidence="7" id="KW-0067">ATP-binding</keyword>
<feature type="compositionally biased region" description="Polar residues" evidence="12">
    <location>
        <begin position="1260"/>
        <end position="1271"/>
    </location>
</feature>
<dbReference type="Gene3D" id="3.40.50.300">
    <property type="entry name" value="P-loop containing nucleotide triphosphate hydrolases"/>
    <property type="match status" value="2"/>
</dbReference>
<feature type="region of interest" description="Disordered" evidence="12">
    <location>
        <begin position="1178"/>
        <end position="1218"/>
    </location>
</feature>
<evidence type="ECO:0000256" key="12">
    <source>
        <dbReference type="SAM" id="MobiDB-lite"/>
    </source>
</evidence>
<keyword evidence="6" id="KW-0347">Helicase</keyword>
<comment type="similarity">
    <text evidence="10">Belongs to the DExH box helicase family.</text>
</comment>
<dbReference type="SMART" id="SM00847">
    <property type="entry name" value="HA2"/>
    <property type="match status" value="1"/>
</dbReference>
<dbReference type="SUPFAM" id="SSF52540">
    <property type="entry name" value="P-loop containing nucleoside triphosphate hydrolases"/>
    <property type="match status" value="1"/>
</dbReference>
<dbReference type="eggNOG" id="KOG0921">
    <property type="taxonomic scope" value="Eukaryota"/>
</dbReference>
<comment type="similarity">
    <text evidence="2">Belongs to the DEAD box helicase family. DEAH subfamily.</text>
</comment>
<protein>
    <recommendedName>
        <fullName evidence="3">RNA helicase</fullName>
        <ecNumber evidence="3">3.6.4.13</ecNumber>
    </recommendedName>
</protein>
<dbReference type="EMBL" id="CAJFDI010000003">
    <property type="protein sequence ID" value="CAD5222539.1"/>
    <property type="molecule type" value="Genomic_DNA"/>
</dbReference>
<dbReference type="InterPro" id="IPR014720">
    <property type="entry name" value="dsRBD_dom"/>
</dbReference>
<dbReference type="PANTHER" id="PTHR18934">
    <property type="entry name" value="ATP-DEPENDENT RNA HELICASE"/>
    <property type="match status" value="1"/>
</dbReference>
<reference evidence="16" key="2">
    <citation type="submission" date="2020-09" db="EMBL/GenBank/DDBJ databases">
        <authorList>
            <person name="Kikuchi T."/>
        </authorList>
    </citation>
    <scope>NUCLEOTIDE SEQUENCE</scope>
    <source>
        <strain evidence="16">Ka4C1</strain>
    </source>
</reference>
<name>A0A1I7SR07_BURXY</name>
<dbReference type="SMART" id="SM00358">
    <property type="entry name" value="DSRM"/>
    <property type="match status" value="2"/>
</dbReference>
<dbReference type="Gene3D" id="3.30.160.20">
    <property type="match status" value="2"/>
</dbReference>
<gene>
    <name evidence="16" type="ORF">BXYJ_LOCUS7507</name>
</gene>
<dbReference type="GO" id="GO:0016887">
    <property type="term" value="F:ATP hydrolysis activity"/>
    <property type="evidence" value="ECO:0007669"/>
    <property type="project" value="TreeGrafter"/>
</dbReference>
<evidence type="ECO:0000256" key="1">
    <source>
        <dbReference type="ARBA" id="ARBA00004123"/>
    </source>
</evidence>
<evidence type="ECO:0000256" key="10">
    <source>
        <dbReference type="ARBA" id="ARBA00060772"/>
    </source>
</evidence>
<evidence type="ECO:0000313" key="17">
    <source>
        <dbReference type="Proteomes" id="UP000095284"/>
    </source>
</evidence>
<feature type="compositionally biased region" description="Basic and acidic residues" evidence="12">
    <location>
        <begin position="1178"/>
        <end position="1187"/>
    </location>
</feature>
<sequence length="1304" mass="144567">MSITGALYGALGRKKLGQPEYTFIQDRNRFRCECALPGINYVGIGNSTNKKNAQTNAAKDMGDYLVREGILGPNDIPELQAGDLEATGPSSFVPASADVFARPYNAPPVIDAPPVRDYQPRQQTSYEKYIAQTASEVEKSESVDLTSEIHGGWDISNCKGALNIYLQQNKMGPAQYKMESSGPAHEKTFVAHLELFVKELGIVLRARGDGSNLKVAQGACALSVVRQLYHKGVIKKAGENVSKKKNVADLPSTPVEINPEIIERVDAYLSETGIEPVVADFSIANNDIRIPLIIDQKLTEFPVNEDHPKTSGLVAFAPPSQNWDPWKGANIDEPPLATMSLQQISDLLLAQEKAKNHNPEVVEKRRSLPVFAHRDEILQIIERDSVVLIKGTTGCGKSTQICQYLLDHFIHSGKGSNFNCIVSQPRRISTISLAERVANERMEELGQSVGYTVRFECVNPRPYGAILFCTVGCLLRKMEFGLRGVSHVIIDEIHERDVDTDFLLIIIRDMVRAYPKLRVILMSATIDTNLFTNYFQTNSVVEIEQRVFDVQYFFLENILTMVNYQPEVVEKRRNPKKSKNNNRNEPEENENDDEMGAENDNRNLNITNDPNIPPEVKYKLSLMDEQRIDVGLIEALIQDIAQNGQEGAILVFLPGMAVIEMCQATLKKNPILGNAAKYVILPLHGQLPSSEQRKVFLSVGPGQRKIILSTNIAETSVTIDDVVFVIDSCRAREASYTSRNNMVHFSTVWASRNSLTQRRGRAGRVKEGFCFHLCTEERFNALEEHRTAEMLRTPLASLALSIKLLRLGSVGDFLERAIEPPPMDAIVEAEVLLREMNALDINLELTELGRILARLPLKPKDGKALILGAALNIGDLMCTIAAASCMNTPYVPLQIFHKTLSNCHRKFSGRRLSDHIGLVKVNNEYCQAMEKGQYDADAFASRNSCNRIVLSMTREAKLQMRDVLVQKSGFPETAFAPLAIDPDGEDVNLDLFLGLLVYSLYPNIAYYRDKRQVFTLEQATALMSKLSVCMPPMNAPKIDFPSPLLVFTDKRRTSVISANTISMITPIHLLLFGSRRIECVAPNLVKLDDMITLEMDPSDAAKIVALRPAIEGLIVRTCLNPASLTEPSPQDQQFLDVLRQLCGESACEGRGLTQAPRPAFYSEYQQRKRVLTTENQPHRREIPHGERPQWNPDQRFRGRGRGGYRGGFRGGHRGGGGFNSNRGFGGPPQGMGFGGQRGGFGAPPREFGAAAGYGGPPPSFHQNQDFGTPSQPKRPYLAKSSPITPTIVNESTPAKPQFNGGNGV</sequence>
<dbReference type="Gene3D" id="1.20.120.1080">
    <property type="match status" value="1"/>
</dbReference>
<evidence type="ECO:0000256" key="2">
    <source>
        <dbReference type="ARBA" id="ARBA00008792"/>
    </source>
</evidence>
<dbReference type="GO" id="GO:0005730">
    <property type="term" value="C:nucleolus"/>
    <property type="evidence" value="ECO:0007669"/>
    <property type="project" value="TreeGrafter"/>
</dbReference>
<dbReference type="SMART" id="SM00490">
    <property type="entry name" value="HELICc"/>
    <property type="match status" value="1"/>
</dbReference>
<dbReference type="InterPro" id="IPR048333">
    <property type="entry name" value="HA2_WH"/>
</dbReference>
<evidence type="ECO:0000313" key="16">
    <source>
        <dbReference type="EMBL" id="CAD5222539.1"/>
    </source>
</evidence>
<evidence type="ECO:0000256" key="7">
    <source>
        <dbReference type="ARBA" id="ARBA00022840"/>
    </source>
</evidence>
<proteinExistence type="inferred from homology"/>
<organism evidence="17 19">
    <name type="scientific">Bursaphelenchus xylophilus</name>
    <name type="common">Pinewood nematode worm</name>
    <name type="synonym">Aphelenchoides xylophilus</name>
    <dbReference type="NCBI Taxonomy" id="6326"/>
    <lineage>
        <taxon>Eukaryota</taxon>
        <taxon>Metazoa</taxon>
        <taxon>Ecdysozoa</taxon>
        <taxon>Nematoda</taxon>
        <taxon>Chromadorea</taxon>
        <taxon>Rhabditida</taxon>
        <taxon>Tylenchina</taxon>
        <taxon>Tylenchomorpha</taxon>
        <taxon>Aphelenchoidea</taxon>
        <taxon>Aphelenchoididae</taxon>
        <taxon>Bursaphelenchus</taxon>
    </lineage>
</organism>
<dbReference type="InterPro" id="IPR001650">
    <property type="entry name" value="Helicase_C-like"/>
</dbReference>
<dbReference type="SMART" id="SM00487">
    <property type="entry name" value="DEXDc"/>
    <property type="match status" value="1"/>
</dbReference>
<feature type="compositionally biased region" description="Polar residues" evidence="12">
    <location>
        <begin position="1281"/>
        <end position="1294"/>
    </location>
</feature>
<evidence type="ECO:0000256" key="6">
    <source>
        <dbReference type="ARBA" id="ARBA00022806"/>
    </source>
</evidence>
<dbReference type="InterPro" id="IPR014001">
    <property type="entry name" value="Helicase_ATP-bd"/>
</dbReference>
<dbReference type="CDD" id="cd19855">
    <property type="entry name" value="DSRM_DHX9_rpt2"/>
    <property type="match status" value="1"/>
</dbReference>
<dbReference type="GO" id="GO:0043138">
    <property type="term" value="F:3'-5' DNA helicase activity"/>
    <property type="evidence" value="ECO:0007669"/>
    <property type="project" value="TreeGrafter"/>
</dbReference>
<evidence type="ECO:0000259" key="15">
    <source>
        <dbReference type="PROSITE" id="PS51194"/>
    </source>
</evidence>
<feature type="domain" description="Helicase C-terminal" evidence="15">
    <location>
        <begin position="632"/>
        <end position="806"/>
    </location>
</feature>
<dbReference type="Proteomes" id="UP000095284">
    <property type="component" value="Unplaced"/>
</dbReference>
<dbReference type="CDD" id="cd18791">
    <property type="entry name" value="SF2_C_RHA"/>
    <property type="match status" value="1"/>
</dbReference>
<evidence type="ECO:0000256" key="8">
    <source>
        <dbReference type="ARBA" id="ARBA00022884"/>
    </source>
</evidence>
<feature type="domain" description="Helicase ATP-binding" evidence="14">
    <location>
        <begin position="378"/>
        <end position="544"/>
    </location>
</feature>
<reference evidence="19" key="1">
    <citation type="submission" date="2016-11" db="UniProtKB">
        <authorList>
            <consortium name="WormBaseParasite"/>
        </authorList>
    </citation>
    <scope>IDENTIFICATION</scope>
</reference>
<dbReference type="EC" id="3.6.4.13" evidence="3"/>
<dbReference type="GO" id="GO:0050684">
    <property type="term" value="P:regulation of mRNA processing"/>
    <property type="evidence" value="ECO:0007669"/>
    <property type="project" value="TreeGrafter"/>
</dbReference>
<evidence type="ECO:0000313" key="19">
    <source>
        <dbReference type="WBParaSite" id="BXY_1547100.1"/>
    </source>
</evidence>
<dbReference type="WBParaSite" id="BXY_1547100.1">
    <property type="protein sequence ID" value="BXY_1547100.1"/>
    <property type="gene ID" value="BXY_1547100"/>
</dbReference>